<dbReference type="InterPro" id="IPR001694">
    <property type="entry name" value="NADH_UbQ_OxRdtase_su1/FPO"/>
</dbReference>
<dbReference type="PANTHER" id="PTHR11432:SF3">
    <property type="entry name" value="NADH-UBIQUINONE OXIDOREDUCTASE CHAIN 1"/>
    <property type="match status" value="1"/>
</dbReference>
<comment type="catalytic activity">
    <reaction evidence="13">
        <text>a ubiquinone + NADH + 5 H(+)(in) = a ubiquinol + NAD(+) + 4 H(+)(out)</text>
        <dbReference type="Rhea" id="RHEA:29091"/>
        <dbReference type="Rhea" id="RHEA-COMP:9565"/>
        <dbReference type="Rhea" id="RHEA-COMP:9566"/>
        <dbReference type="ChEBI" id="CHEBI:15378"/>
        <dbReference type="ChEBI" id="CHEBI:16389"/>
        <dbReference type="ChEBI" id="CHEBI:17976"/>
        <dbReference type="ChEBI" id="CHEBI:57540"/>
        <dbReference type="ChEBI" id="CHEBI:57945"/>
        <dbReference type="EC" id="7.1.1.2"/>
    </reaction>
</comment>
<feature type="transmembrane region" description="Helical" evidence="14">
    <location>
        <begin position="218"/>
        <end position="243"/>
    </location>
</feature>
<dbReference type="GO" id="GO:0003954">
    <property type="term" value="F:NADH dehydrogenase activity"/>
    <property type="evidence" value="ECO:0007669"/>
    <property type="project" value="TreeGrafter"/>
</dbReference>
<dbReference type="EMBL" id="MN974481">
    <property type="protein sequence ID" value="UCC42861.1"/>
    <property type="molecule type" value="Genomic_DNA"/>
</dbReference>
<dbReference type="GO" id="GO:0009060">
    <property type="term" value="P:aerobic respiration"/>
    <property type="evidence" value="ECO:0007669"/>
    <property type="project" value="TreeGrafter"/>
</dbReference>
<evidence type="ECO:0000256" key="5">
    <source>
        <dbReference type="ARBA" id="ARBA00022448"/>
    </source>
</evidence>
<keyword evidence="12" id="KW-0520">NAD</keyword>
<feature type="transmembrane region" description="Helical" evidence="14">
    <location>
        <begin position="35"/>
        <end position="56"/>
    </location>
</feature>
<protein>
    <recommendedName>
        <fullName evidence="4 13">NADH-ubiquinone oxidoreductase chain 1</fullName>
        <ecNumber evidence="13">7.1.1.2</ecNumber>
    </recommendedName>
</protein>
<comment type="similarity">
    <text evidence="3 12">Belongs to the complex I subunit 1 family.</text>
</comment>
<feature type="transmembrane region" description="Helical" evidence="14">
    <location>
        <begin position="140"/>
        <end position="158"/>
    </location>
</feature>
<feature type="transmembrane region" description="Helical" evidence="14">
    <location>
        <begin position="6"/>
        <end position="23"/>
    </location>
</feature>
<gene>
    <name evidence="15" type="primary">ND1</name>
</gene>
<feature type="transmembrane region" description="Helical" evidence="14">
    <location>
        <begin position="170"/>
        <end position="193"/>
    </location>
</feature>
<keyword evidence="9 13" id="KW-0830">Ubiquinone</keyword>
<keyword evidence="5" id="KW-0813">Transport</keyword>
<comment type="subcellular location">
    <subcellularLocation>
        <location evidence="2 12">Mitochondrion inner membrane</location>
        <topology evidence="2 12">Multi-pass membrane protein</topology>
    </subcellularLocation>
</comment>
<evidence type="ECO:0000256" key="4">
    <source>
        <dbReference type="ARBA" id="ARBA00021009"/>
    </source>
</evidence>
<keyword evidence="7" id="KW-0999">Mitochondrion inner membrane</keyword>
<dbReference type="GO" id="GO:0008137">
    <property type="term" value="F:NADH dehydrogenase (ubiquinone) activity"/>
    <property type="evidence" value="ECO:0007669"/>
    <property type="project" value="UniProtKB-EC"/>
</dbReference>
<evidence type="ECO:0000256" key="1">
    <source>
        <dbReference type="ARBA" id="ARBA00003257"/>
    </source>
</evidence>
<geneLocation type="mitochondrion" evidence="15"/>
<keyword evidence="6 12" id="KW-0812">Transmembrane</keyword>
<evidence type="ECO:0000256" key="9">
    <source>
        <dbReference type="ARBA" id="ARBA00023075"/>
    </source>
</evidence>
<comment type="function">
    <text evidence="1">Core subunit of the mitochondrial membrane respiratory chain NADH dehydrogenase (Complex I) that is believed to belong to the minimal assembly required for catalysis. Complex I functions in the transfer of electrons from NADH to the respiratory chain. The immediate electron acceptor for the enzyme is believed to be ubiquinone.</text>
</comment>
<dbReference type="Pfam" id="PF00146">
    <property type="entry name" value="NADHdh"/>
    <property type="match status" value="1"/>
</dbReference>
<evidence type="ECO:0000256" key="3">
    <source>
        <dbReference type="ARBA" id="ARBA00010535"/>
    </source>
</evidence>
<evidence type="ECO:0000256" key="14">
    <source>
        <dbReference type="SAM" id="Phobius"/>
    </source>
</evidence>
<keyword evidence="8 14" id="KW-1133">Transmembrane helix</keyword>
<reference evidence="15" key="1">
    <citation type="submission" date="2020-01" db="EMBL/GenBank/DDBJ databases">
        <title>The complete mitochondrial genome of Geisha distinchtissima (Walker, 1858).</title>
        <authorList>
            <person name="Seo B.Y."/>
            <person name="Lee G.-S."/>
            <person name="Lee W."/>
            <person name="Ahn J.J."/>
            <person name="Park J."/>
        </authorList>
    </citation>
    <scope>NUCLEOTIDE SEQUENCE</scope>
</reference>
<evidence type="ECO:0000256" key="13">
    <source>
        <dbReference type="RuleBase" id="RU000473"/>
    </source>
</evidence>
<dbReference type="GO" id="GO:0005743">
    <property type="term" value="C:mitochondrial inner membrane"/>
    <property type="evidence" value="ECO:0007669"/>
    <property type="project" value="UniProtKB-SubCell"/>
</dbReference>
<feature type="transmembrane region" description="Helical" evidence="14">
    <location>
        <begin position="68"/>
        <end position="88"/>
    </location>
</feature>
<evidence type="ECO:0000313" key="15">
    <source>
        <dbReference type="EMBL" id="UCC42861.1"/>
    </source>
</evidence>
<dbReference type="PROSITE" id="PS00667">
    <property type="entry name" value="COMPLEX1_ND1_1"/>
    <property type="match status" value="1"/>
</dbReference>
<dbReference type="PANTHER" id="PTHR11432">
    <property type="entry name" value="NADH DEHYDROGENASE SUBUNIT 1"/>
    <property type="match status" value="1"/>
</dbReference>
<keyword evidence="10 13" id="KW-0496">Mitochondrion</keyword>
<name>A0A8K1ILA3_9HEMI</name>
<evidence type="ECO:0000256" key="10">
    <source>
        <dbReference type="ARBA" id="ARBA00023128"/>
    </source>
</evidence>
<evidence type="ECO:0000256" key="2">
    <source>
        <dbReference type="ARBA" id="ARBA00004448"/>
    </source>
</evidence>
<feature type="transmembrane region" description="Helical" evidence="14">
    <location>
        <begin position="293"/>
        <end position="314"/>
    </location>
</feature>
<evidence type="ECO:0000256" key="8">
    <source>
        <dbReference type="ARBA" id="ARBA00022989"/>
    </source>
</evidence>
<accession>A0A8K1ILA3</accession>
<dbReference type="PROSITE" id="PS00668">
    <property type="entry name" value="COMPLEX1_ND1_2"/>
    <property type="match status" value="1"/>
</dbReference>
<organism evidence="15">
    <name type="scientific">Geisha distinctissima</name>
    <dbReference type="NCBI Taxonomy" id="130583"/>
    <lineage>
        <taxon>Eukaryota</taxon>
        <taxon>Metazoa</taxon>
        <taxon>Ecdysozoa</taxon>
        <taxon>Arthropoda</taxon>
        <taxon>Hexapoda</taxon>
        <taxon>Insecta</taxon>
        <taxon>Pterygota</taxon>
        <taxon>Neoptera</taxon>
        <taxon>Paraneoptera</taxon>
        <taxon>Hemiptera</taxon>
        <taxon>Auchenorrhyncha</taxon>
        <taxon>Fulgoroidea</taxon>
        <taxon>Flatidae</taxon>
        <taxon>Flatinae</taxon>
        <taxon>Phyllyphantini</taxon>
        <taxon>Geisha</taxon>
    </lineage>
</organism>
<feature type="transmembrane region" description="Helical" evidence="14">
    <location>
        <begin position="250"/>
        <end position="270"/>
    </location>
</feature>
<evidence type="ECO:0000256" key="11">
    <source>
        <dbReference type="ARBA" id="ARBA00023136"/>
    </source>
</evidence>
<dbReference type="AlphaFoldDB" id="A0A8K1ILA3"/>
<evidence type="ECO:0000256" key="7">
    <source>
        <dbReference type="ARBA" id="ARBA00022792"/>
    </source>
</evidence>
<sequence>MFFVTVFFLIIFVLVGVAFFTLFERSILGFIQFRSGPLSVGMLGLFQPFADALKLFSKEFHFLVFGNYYIYYFVPGLGLVVSLLIWLIYPFFFNVISFNLGLLFFLCCSGLGVYFIMIAGWSSNSVYSLLGSMRSVAQSISYEVCFFLIILCLVIYVESFNLIDFFFFQFYVWFFFLCFPLFFVFFSCCLAETNRSPFDFSEGESELVSGFNVEYSSFMFSLFFLSEYSNMMFMSFFLVFLFWGGDLMNFFFFFSILFFVFCFIWIRGTFPRYRYDKLMYISWSCYLPLSLNYFFYFLVLSVFFYYIFFSLLYFKANSI</sequence>
<keyword evidence="11 14" id="KW-0472">Membrane</keyword>
<feature type="transmembrane region" description="Helical" evidence="14">
    <location>
        <begin position="100"/>
        <end position="120"/>
    </location>
</feature>
<evidence type="ECO:0000256" key="12">
    <source>
        <dbReference type="RuleBase" id="RU000471"/>
    </source>
</evidence>
<dbReference type="HAMAP" id="MF_01350">
    <property type="entry name" value="NDH1_NuoH"/>
    <property type="match status" value="1"/>
</dbReference>
<evidence type="ECO:0000256" key="6">
    <source>
        <dbReference type="ARBA" id="ARBA00022692"/>
    </source>
</evidence>
<dbReference type="EC" id="7.1.1.2" evidence="13"/>
<proteinExistence type="inferred from homology"/>
<dbReference type="InterPro" id="IPR018086">
    <property type="entry name" value="NADH_UbQ_OxRdtase_su1_CS"/>
</dbReference>